<gene>
    <name evidence="2" type="ORF">A3K90_06595</name>
</gene>
<keyword evidence="1" id="KW-0472">Membrane</keyword>
<organism evidence="2 3">
    <name type="scientific">Pelodictyon luteolum</name>
    <dbReference type="NCBI Taxonomy" id="1100"/>
    <lineage>
        <taxon>Bacteria</taxon>
        <taxon>Pseudomonadati</taxon>
        <taxon>Chlorobiota</taxon>
        <taxon>Chlorobiia</taxon>
        <taxon>Chlorobiales</taxon>
        <taxon>Chlorobiaceae</taxon>
        <taxon>Chlorobium/Pelodictyon group</taxon>
        <taxon>Pelodictyon</taxon>
    </lineage>
</organism>
<evidence type="ECO:0000313" key="2">
    <source>
        <dbReference type="EMBL" id="KZK74452.1"/>
    </source>
</evidence>
<evidence type="ECO:0000313" key="3">
    <source>
        <dbReference type="Proteomes" id="UP000076481"/>
    </source>
</evidence>
<keyword evidence="1" id="KW-0812">Transmembrane</keyword>
<dbReference type="AlphaFoldDB" id="A0A165LUN6"/>
<dbReference type="EMBL" id="LVWG01000025">
    <property type="protein sequence ID" value="KZK74452.1"/>
    <property type="molecule type" value="Genomic_DNA"/>
</dbReference>
<accession>A0A165LUN6</accession>
<dbReference type="Proteomes" id="UP000076481">
    <property type="component" value="Unassembled WGS sequence"/>
</dbReference>
<reference evidence="2 3" key="1">
    <citation type="submission" date="2016-03" db="EMBL/GenBank/DDBJ databases">
        <title>Speciation and ecological success in dimly lit waters: horizontal gene transfer in a green sulfur bacteria bloom unveiled by metagenomic assembly.</title>
        <authorList>
            <person name="Llorens-Mares T."/>
            <person name="Liu Z."/>
            <person name="Allen L.Z."/>
            <person name="Rusch D.B."/>
            <person name="Craig M.T."/>
            <person name="Dupont C.L."/>
            <person name="Bryant D.A."/>
            <person name="Casamayor E.O."/>
        </authorList>
    </citation>
    <scope>NUCLEOTIDE SEQUENCE [LARGE SCALE GENOMIC DNA]</scope>
    <source>
        <strain evidence="2">CIII</strain>
    </source>
</reference>
<keyword evidence="1" id="KW-1133">Transmembrane helix</keyword>
<dbReference type="RefSeq" id="WP_303681382.1">
    <property type="nucleotide sequence ID" value="NZ_LVWG01000025.1"/>
</dbReference>
<comment type="caution">
    <text evidence="2">The sequence shown here is derived from an EMBL/GenBank/DDBJ whole genome shotgun (WGS) entry which is preliminary data.</text>
</comment>
<name>A0A165LUN6_PELLU</name>
<protein>
    <submittedName>
        <fullName evidence="2">Uncharacterized protein</fullName>
    </submittedName>
</protein>
<feature type="transmembrane region" description="Helical" evidence="1">
    <location>
        <begin position="183"/>
        <end position="203"/>
    </location>
</feature>
<proteinExistence type="predicted"/>
<sequence>MANEQLNMIMTRTGHIMILGCSHKTVQLQDLLGKKGHMVSVAGNHAAYIEAIEAKPPYEITILTDSFDDALNSSLLTTIRTSCQPGNIICLCSGDSPETERLIRSSGPVFYGSCESFIAEADRIIQSSLAASGSRASDKRAASVKMLEQRLLAPPPFTLNSLRRQIHAVRTGAVKIAGRSMEVLMALTLLTLTGLPVLLVLAARKLLKGTPVLDTVSIRTSTGTAVKAYRFHSTGHAFRDIPLAVLILLGKLSIIDTNPPDHNSVMQWNALIRDLQ</sequence>
<evidence type="ECO:0000256" key="1">
    <source>
        <dbReference type="SAM" id="Phobius"/>
    </source>
</evidence>